<feature type="compositionally biased region" description="Basic and acidic residues" evidence="1">
    <location>
        <begin position="508"/>
        <end position="532"/>
    </location>
</feature>
<name>A0A9R0VJ90_TRITD</name>
<proteinExistence type="predicted"/>
<dbReference type="PANTHER" id="PTHR48190:SF2">
    <property type="entry name" value="PROGRAMMED CELL DEATH PROTEIN 7"/>
    <property type="match status" value="1"/>
</dbReference>
<reference evidence="2 3" key="1">
    <citation type="submission" date="2017-09" db="EMBL/GenBank/DDBJ databases">
        <authorList>
            <consortium name="International Durum Wheat Genome Sequencing Consortium (IDWGSC)"/>
            <person name="Milanesi L."/>
        </authorList>
    </citation>
    <scope>NUCLEOTIDE SEQUENCE [LARGE SCALE GENOMIC DNA]</scope>
    <source>
        <strain evidence="3">cv. Svevo</strain>
    </source>
</reference>
<evidence type="ECO:0000313" key="3">
    <source>
        <dbReference type="Proteomes" id="UP000324705"/>
    </source>
</evidence>
<dbReference type="Gramene" id="TRITD3Av1G062820.1">
    <property type="protein sequence ID" value="TRITD3Av1G062820.1"/>
    <property type="gene ID" value="TRITD3Av1G062820"/>
</dbReference>
<dbReference type="PANTHER" id="PTHR48190">
    <property type="entry name" value="PROGRAMMED CELL DEATH PROTEIN 7"/>
    <property type="match status" value="1"/>
</dbReference>
<feature type="compositionally biased region" description="Polar residues" evidence="1">
    <location>
        <begin position="494"/>
        <end position="506"/>
    </location>
</feature>
<gene>
    <name evidence="2" type="ORF">TRITD_3Av1G062820</name>
</gene>
<feature type="compositionally biased region" description="Low complexity" evidence="1">
    <location>
        <begin position="278"/>
        <end position="291"/>
    </location>
</feature>
<dbReference type="InterPro" id="IPR052831">
    <property type="entry name" value="Apoptosis_promoter"/>
</dbReference>
<protein>
    <submittedName>
        <fullName evidence="2">Uncharacterized protein</fullName>
    </submittedName>
</protein>
<feature type="region of interest" description="Disordered" evidence="1">
    <location>
        <begin position="269"/>
        <end position="295"/>
    </location>
</feature>
<dbReference type="AlphaFoldDB" id="A0A9R0VJ90"/>
<evidence type="ECO:0000313" key="2">
    <source>
        <dbReference type="EMBL" id="VAH59215.1"/>
    </source>
</evidence>
<dbReference type="EMBL" id="LT934115">
    <property type="protein sequence ID" value="VAH59215.1"/>
    <property type="molecule type" value="Genomic_DNA"/>
</dbReference>
<feature type="region of interest" description="Disordered" evidence="1">
    <location>
        <begin position="475"/>
        <end position="532"/>
    </location>
</feature>
<sequence length="681" mass="77164">MGISSKPWPGLNLTADKKVDQAFGSLVKWKVGSGDKTLFWKDRRLQGATIIDIAPLVVATVRTEVANRRLPTRCYVREELDSTLLGPSGNARHHLHVRYSCGLQCNTDCGRRIEGLDMVCKTKRQNATYVTRRRTQLTTFCSNVCFCGKCGTVCIDRMGMRMELCPTNDSRATPPQQDVMFPQPNAFGPLRPPQPPPWQWQWQQQQQHHHHHPHQQLPFQPEAAALAAASSFWQRDNVREHLKKLQETVAISSALINELEEIALVRNSSDASAQEPDSSAVASSSGSGVSSPGRPCHFSELASEIKISQDTHESLATDAANYLCSQLQHLLAPISSAINQDGPWAEKSAMVSLAQKLQKSKRNKRWRKRKRKHVAELFQKESAEFDRVDQEADEWRARQIANDIAKRKVESMKQIAKKKANEERKRLESEICHFLPEEDDKYLERVKAAVEEEERQAATAARTDAAKDAILTAEESRKAAHNTTAQEDGLGQPKSGSAPEQNQGDASISERSDHASQKTEHDDQKVEIKGPVHSESLTNLPFEFYHYYHGSSYDLGTLIEVRRMWDSFIRPGGSRIPGHWVQPPPPANDVWASYLVQPKHRRYIPEELSIQFIPKLPRSKQEKCVSKTKELRHSNTRLKFCQWFISVSIRRSHALMSFQTRLENLHLSRRCTAVSSSFLQN</sequence>
<organism evidence="2 3">
    <name type="scientific">Triticum turgidum subsp. durum</name>
    <name type="common">Durum wheat</name>
    <name type="synonym">Triticum durum</name>
    <dbReference type="NCBI Taxonomy" id="4567"/>
    <lineage>
        <taxon>Eukaryota</taxon>
        <taxon>Viridiplantae</taxon>
        <taxon>Streptophyta</taxon>
        <taxon>Embryophyta</taxon>
        <taxon>Tracheophyta</taxon>
        <taxon>Spermatophyta</taxon>
        <taxon>Magnoliopsida</taxon>
        <taxon>Liliopsida</taxon>
        <taxon>Poales</taxon>
        <taxon>Poaceae</taxon>
        <taxon>BOP clade</taxon>
        <taxon>Pooideae</taxon>
        <taxon>Triticodae</taxon>
        <taxon>Triticeae</taxon>
        <taxon>Triticinae</taxon>
        <taxon>Triticum</taxon>
    </lineage>
</organism>
<dbReference type="InterPro" id="IPR031974">
    <property type="entry name" value="PDCD7"/>
</dbReference>
<keyword evidence="3" id="KW-1185">Reference proteome</keyword>
<dbReference type="Proteomes" id="UP000324705">
    <property type="component" value="Chromosome 3A"/>
</dbReference>
<accession>A0A9R0VJ90</accession>
<evidence type="ECO:0000256" key="1">
    <source>
        <dbReference type="SAM" id="MobiDB-lite"/>
    </source>
</evidence>
<dbReference type="GO" id="GO:0005689">
    <property type="term" value="C:U12-type spliceosomal complex"/>
    <property type="evidence" value="ECO:0007669"/>
    <property type="project" value="TreeGrafter"/>
</dbReference>
<feature type="region of interest" description="Disordered" evidence="1">
    <location>
        <begin position="169"/>
        <end position="217"/>
    </location>
</feature>
<dbReference type="Pfam" id="PF16021">
    <property type="entry name" value="PDCD7"/>
    <property type="match status" value="1"/>
</dbReference>